<reference evidence="1 3" key="1">
    <citation type="journal article" date="2014" name="BMC Genomics">
        <title>Genome sequence of Anopheles sinensis provides insight into genetics basis of mosquito competence for malaria parasites.</title>
        <authorList>
            <person name="Zhou D."/>
            <person name="Zhang D."/>
            <person name="Ding G."/>
            <person name="Shi L."/>
            <person name="Hou Q."/>
            <person name="Ye Y."/>
            <person name="Xu Y."/>
            <person name="Zhou H."/>
            <person name="Xiong C."/>
            <person name="Li S."/>
            <person name="Yu J."/>
            <person name="Hong S."/>
            <person name="Yu X."/>
            <person name="Zou P."/>
            <person name="Chen C."/>
            <person name="Chang X."/>
            <person name="Wang W."/>
            <person name="Lv Y."/>
            <person name="Sun Y."/>
            <person name="Ma L."/>
            <person name="Shen B."/>
            <person name="Zhu C."/>
        </authorList>
    </citation>
    <scope>NUCLEOTIDE SEQUENCE [LARGE SCALE GENOMIC DNA]</scope>
</reference>
<evidence type="ECO:0000313" key="3">
    <source>
        <dbReference type="Proteomes" id="UP000030765"/>
    </source>
</evidence>
<dbReference type="AlphaFoldDB" id="A0A084W3N0"/>
<keyword evidence="3" id="KW-1185">Reference proteome</keyword>
<organism evidence="1">
    <name type="scientific">Anopheles sinensis</name>
    <name type="common">Mosquito</name>
    <dbReference type="NCBI Taxonomy" id="74873"/>
    <lineage>
        <taxon>Eukaryota</taxon>
        <taxon>Metazoa</taxon>
        <taxon>Ecdysozoa</taxon>
        <taxon>Arthropoda</taxon>
        <taxon>Hexapoda</taxon>
        <taxon>Insecta</taxon>
        <taxon>Pterygota</taxon>
        <taxon>Neoptera</taxon>
        <taxon>Endopterygota</taxon>
        <taxon>Diptera</taxon>
        <taxon>Nematocera</taxon>
        <taxon>Culicoidea</taxon>
        <taxon>Culicidae</taxon>
        <taxon>Anophelinae</taxon>
        <taxon>Anopheles</taxon>
    </lineage>
</organism>
<reference evidence="2" key="2">
    <citation type="submission" date="2020-05" db="UniProtKB">
        <authorList>
            <consortium name="EnsemblMetazoa"/>
        </authorList>
    </citation>
    <scope>IDENTIFICATION</scope>
</reference>
<dbReference type="Proteomes" id="UP000030765">
    <property type="component" value="Unassembled WGS sequence"/>
</dbReference>
<dbReference type="EMBL" id="KE525293">
    <property type="protein sequence ID" value="KFB44824.1"/>
    <property type="molecule type" value="Genomic_DNA"/>
</dbReference>
<evidence type="ECO:0000313" key="2">
    <source>
        <dbReference type="EnsemblMetazoa" id="ASIC012734-PA"/>
    </source>
</evidence>
<sequence>MQRSLYELLRSHRRTLTNVGCRTKIKLVPPLRRQVVSRAAMLIRNGVLRRNLARRKRRADGKIGSNASKSR</sequence>
<dbReference type="EnsemblMetazoa" id="ASIC012734-RA">
    <property type="protein sequence ID" value="ASIC012734-PA"/>
    <property type="gene ID" value="ASIC012734"/>
</dbReference>
<dbReference type="VEuPathDB" id="VectorBase:ASIC012734"/>
<proteinExistence type="predicted"/>
<dbReference type="EMBL" id="ATLV01020060">
    <property type="status" value="NOT_ANNOTATED_CDS"/>
    <property type="molecule type" value="Genomic_DNA"/>
</dbReference>
<protein>
    <submittedName>
        <fullName evidence="1 2">Uncharacterized protein</fullName>
    </submittedName>
</protein>
<name>A0A084W3N0_ANOSI</name>
<gene>
    <name evidence="1" type="ORF">ZHAS_00012734</name>
</gene>
<accession>A0A084W3N0</accession>
<evidence type="ECO:0000313" key="1">
    <source>
        <dbReference type="EMBL" id="KFB44824.1"/>
    </source>
</evidence>